<organism evidence="2 3">
    <name type="scientific">Streptomyces spectabilis</name>
    <dbReference type="NCBI Taxonomy" id="68270"/>
    <lineage>
        <taxon>Bacteria</taxon>
        <taxon>Bacillati</taxon>
        <taxon>Actinomycetota</taxon>
        <taxon>Actinomycetes</taxon>
        <taxon>Kitasatosporales</taxon>
        <taxon>Streptomycetaceae</taxon>
        <taxon>Streptomyces</taxon>
    </lineage>
</organism>
<dbReference type="Proteomes" id="UP000549009">
    <property type="component" value="Unassembled WGS sequence"/>
</dbReference>
<sequence length="111" mass="11685">MSTPPTPLRLVPPSAFPVTAPDLALPVVLNAPMRLYCDAKFAPASRTPREAPTRAWSRRPPQEIAVTVPCLVRARRDLGARLADVVDAGGGHDDRAGGTALPHDCTGGGVR</sequence>
<keyword evidence="3" id="KW-1185">Reference proteome</keyword>
<protein>
    <submittedName>
        <fullName evidence="2">Uncharacterized protein</fullName>
    </submittedName>
</protein>
<gene>
    <name evidence="2" type="ORF">FHS40_008083</name>
</gene>
<evidence type="ECO:0000313" key="2">
    <source>
        <dbReference type="EMBL" id="MBB5108957.1"/>
    </source>
</evidence>
<feature type="region of interest" description="Disordered" evidence="1">
    <location>
        <begin position="87"/>
        <end position="111"/>
    </location>
</feature>
<dbReference type="AlphaFoldDB" id="A0A7W8EXD7"/>
<reference evidence="2 3" key="1">
    <citation type="submission" date="2020-08" db="EMBL/GenBank/DDBJ databases">
        <title>Genomic Encyclopedia of Type Strains, Phase III (KMG-III): the genomes of soil and plant-associated and newly described type strains.</title>
        <authorList>
            <person name="Whitman W."/>
        </authorList>
    </citation>
    <scope>NUCLEOTIDE SEQUENCE [LARGE SCALE GENOMIC DNA]</scope>
    <source>
        <strain evidence="2 3">CECT 3146</strain>
    </source>
</reference>
<accession>A0A7W8EXD7</accession>
<dbReference type="EMBL" id="JACHJD010000022">
    <property type="protein sequence ID" value="MBB5108957.1"/>
    <property type="molecule type" value="Genomic_DNA"/>
</dbReference>
<comment type="caution">
    <text evidence="2">The sequence shown here is derived from an EMBL/GenBank/DDBJ whole genome shotgun (WGS) entry which is preliminary data.</text>
</comment>
<name>A0A7W8EXD7_STRST</name>
<evidence type="ECO:0000256" key="1">
    <source>
        <dbReference type="SAM" id="MobiDB-lite"/>
    </source>
</evidence>
<evidence type="ECO:0000313" key="3">
    <source>
        <dbReference type="Proteomes" id="UP000549009"/>
    </source>
</evidence>
<proteinExistence type="predicted"/>